<keyword evidence="8" id="KW-1185">Reference proteome</keyword>
<name>A9RN10_PHYPA</name>
<evidence type="ECO:0000256" key="4">
    <source>
        <dbReference type="SAM" id="MobiDB-lite"/>
    </source>
</evidence>
<evidence type="ECO:0000256" key="2">
    <source>
        <dbReference type="PROSITE-ProRule" id="PRU00285"/>
    </source>
</evidence>
<dbReference type="EMBL" id="ABEU02000024">
    <property type="protein sequence ID" value="PNR28019.1"/>
    <property type="molecule type" value="Genomic_DNA"/>
</dbReference>
<dbReference type="OrthoDB" id="1431247at2759"/>
<dbReference type="Gene3D" id="2.60.40.790">
    <property type="match status" value="1"/>
</dbReference>
<reference evidence="7" key="3">
    <citation type="submission" date="2020-12" db="UniProtKB">
        <authorList>
            <consortium name="EnsemblPlants"/>
        </authorList>
    </citation>
    <scope>IDENTIFICATION</scope>
</reference>
<proteinExistence type="inferred from homology"/>
<gene>
    <name evidence="7" type="primary">LOC112277055</name>
    <name evidence="6" type="ORF">PHYPA_028611</name>
</gene>
<dbReference type="CDD" id="cd06464">
    <property type="entry name" value="ACD_sHsps-like"/>
    <property type="match status" value="1"/>
</dbReference>
<reference evidence="6 8" key="1">
    <citation type="journal article" date="2008" name="Science">
        <title>The Physcomitrella genome reveals evolutionary insights into the conquest of land by plants.</title>
        <authorList>
            <person name="Rensing S."/>
            <person name="Lang D."/>
            <person name="Zimmer A."/>
            <person name="Terry A."/>
            <person name="Salamov A."/>
            <person name="Shapiro H."/>
            <person name="Nishiyama T."/>
            <person name="Perroud P.-F."/>
            <person name="Lindquist E."/>
            <person name="Kamisugi Y."/>
            <person name="Tanahashi T."/>
            <person name="Sakakibara K."/>
            <person name="Fujita T."/>
            <person name="Oishi K."/>
            <person name="Shin-I T."/>
            <person name="Kuroki Y."/>
            <person name="Toyoda A."/>
            <person name="Suzuki Y."/>
            <person name="Hashimoto A."/>
            <person name="Yamaguchi K."/>
            <person name="Sugano A."/>
            <person name="Kohara Y."/>
            <person name="Fujiyama A."/>
            <person name="Anterola A."/>
            <person name="Aoki S."/>
            <person name="Ashton N."/>
            <person name="Barbazuk W.B."/>
            <person name="Barker E."/>
            <person name="Bennetzen J."/>
            <person name="Bezanilla M."/>
            <person name="Blankenship R."/>
            <person name="Cho S.H."/>
            <person name="Dutcher S."/>
            <person name="Estelle M."/>
            <person name="Fawcett J.A."/>
            <person name="Gundlach H."/>
            <person name="Hanada K."/>
            <person name="Heyl A."/>
            <person name="Hicks K.A."/>
            <person name="Hugh J."/>
            <person name="Lohr M."/>
            <person name="Mayer K."/>
            <person name="Melkozernov A."/>
            <person name="Murata T."/>
            <person name="Nelson D."/>
            <person name="Pils B."/>
            <person name="Prigge M."/>
            <person name="Reiss B."/>
            <person name="Renner T."/>
            <person name="Rombauts S."/>
            <person name="Rushton P."/>
            <person name="Sanderfoot A."/>
            <person name="Schween G."/>
            <person name="Shiu S.-H."/>
            <person name="Stueber K."/>
            <person name="Theodoulou F.L."/>
            <person name="Tu H."/>
            <person name="Van de Peer Y."/>
            <person name="Verrier P.J."/>
            <person name="Waters E."/>
            <person name="Wood A."/>
            <person name="Yang L."/>
            <person name="Cove D."/>
            <person name="Cuming A."/>
            <person name="Hasebe M."/>
            <person name="Lucas S."/>
            <person name="Mishler D.B."/>
            <person name="Reski R."/>
            <person name="Grigoriev I."/>
            <person name="Quatrano R.S."/>
            <person name="Boore J.L."/>
        </authorList>
    </citation>
    <scope>NUCLEOTIDE SEQUENCE [LARGE SCALE GENOMIC DNA]</scope>
    <source>
        <strain evidence="7 8">cv. Gransden 2004</strain>
    </source>
</reference>
<dbReference type="GO" id="GO:0051082">
    <property type="term" value="F:unfolded protein binding"/>
    <property type="evidence" value="ECO:0000318"/>
    <property type="project" value="GO_Central"/>
</dbReference>
<dbReference type="eggNOG" id="KOG0710">
    <property type="taxonomic scope" value="Eukaryota"/>
</dbReference>
<evidence type="ECO:0000256" key="1">
    <source>
        <dbReference type="ARBA" id="ARBA00023016"/>
    </source>
</evidence>
<dbReference type="HOGENOM" id="CLU_115160_0_0_1"/>
<dbReference type="Pfam" id="PF00011">
    <property type="entry name" value="HSP20"/>
    <property type="match status" value="1"/>
</dbReference>
<dbReference type="PANTHER" id="PTHR11527">
    <property type="entry name" value="HEAT-SHOCK PROTEIN 20 FAMILY MEMBER"/>
    <property type="match status" value="1"/>
</dbReference>
<dbReference type="PaxDb" id="3218-PP1S18_56V6.1"/>
<organism evidence="6">
    <name type="scientific">Physcomitrium patens</name>
    <name type="common">Spreading-leaved earth moss</name>
    <name type="synonym">Physcomitrella patens</name>
    <dbReference type="NCBI Taxonomy" id="3218"/>
    <lineage>
        <taxon>Eukaryota</taxon>
        <taxon>Viridiplantae</taxon>
        <taxon>Streptophyta</taxon>
        <taxon>Embryophyta</taxon>
        <taxon>Bryophyta</taxon>
        <taxon>Bryophytina</taxon>
        <taxon>Bryopsida</taxon>
        <taxon>Funariidae</taxon>
        <taxon>Funariales</taxon>
        <taxon>Funariaceae</taxon>
        <taxon>Physcomitrium</taxon>
    </lineage>
</organism>
<dbReference type="SUPFAM" id="SSF49764">
    <property type="entry name" value="HSP20-like chaperones"/>
    <property type="match status" value="1"/>
</dbReference>
<evidence type="ECO:0000313" key="7">
    <source>
        <dbReference type="EnsemblPlants" id="Pp3c24_4390V3.1"/>
    </source>
</evidence>
<dbReference type="RefSeq" id="XP_024364800.1">
    <property type="nucleotide sequence ID" value="XM_024509032.2"/>
</dbReference>
<dbReference type="EnsemblPlants" id="Pp3c24_4390V3.2">
    <property type="protein sequence ID" value="Pp3c24_4390V3.2"/>
    <property type="gene ID" value="Pp3c24_4390"/>
</dbReference>
<sequence>MALVFSPWLGRGCARSTKTGLNRPQLFTDLIILRVPLHKQACAQARDASLHDTRALRREETAESYIFKLRLPGLKKEDLNIQIEDRTLHISYNGEPEAEGEEGEASSSNSQSKETKSGSCSFKRKLLLPESADVEKIKADVDSDTLAITVPKLPRKFPKVRRIDMKSELGSPGL</sequence>
<dbReference type="GO" id="GO:0009408">
    <property type="term" value="P:response to heat"/>
    <property type="evidence" value="ECO:0000318"/>
    <property type="project" value="GO_Central"/>
</dbReference>
<dbReference type="InterPro" id="IPR031107">
    <property type="entry name" value="Small_HSP"/>
</dbReference>
<dbReference type="InterPro" id="IPR008978">
    <property type="entry name" value="HSP20-like_chaperone"/>
</dbReference>
<evidence type="ECO:0000259" key="5">
    <source>
        <dbReference type="PROSITE" id="PS01031"/>
    </source>
</evidence>
<dbReference type="PROSITE" id="PS01031">
    <property type="entry name" value="SHSP"/>
    <property type="match status" value="1"/>
</dbReference>
<dbReference type="GeneID" id="112277055"/>
<evidence type="ECO:0000256" key="3">
    <source>
        <dbReference type="RuleBase" id="RU003616"/>
    </source>
</evidence>
<dbReference type="STRING" id="3218.A9RN10"/>
<dbReference type="AlphaFoldDB" id="A9RN10"/>
<protein>
    <recommendedName>
        <fullName evidence="5">SHSP domain-containing protein</fullName>
    </recommendedName>
</protein>
<keyword evidence="1" id="KW-0346">Stress response</keyword>
<dbReference type="Proteomes" id="UP000006727">
    <property type="component" value="Chromosome 24"/>
</dbReference>
<dbReference type="GO" id="GO:0009651">
    <property type="term" value="P:response to salt stress"/>
    <property type="evidence" value="ECO:0000318"/>
    <property type="project" value="GO_Central"/>
</dbReference>
<dbReference type="GO" id="GO:0006457">
    <property type="term" value="P:protein folding"/>
    <property type="evidence" value="ECO:0000318"/>
    <property type="project" value="GO_Central"/>
</dbReference>
<dbReference type="EnsemblPlants" id="Pp3c24_4390V3.1">
    <property type="protein sequence ID" value="Pp3c24_4390V3.1"/>
    <property type="gene ID" value="Pp3c24_4390"/>
</dbReference>
<feature type="domain" description="SHSP" evidence="5">
    <location>
        <begin position="47"/>
        <end position="168"/>
    </location>
</feature>
<feature type="region of interest" description="Disordered" evidence="4">
    <location>
        <begin position="90"/>
        <end position="120"/>
    </location>
</feature>
<dbReference type="GO" id="GO:0042542">
    <property type="term" value="P:response to hydrogen peroxide"/>
    <property type="evidence" value="ECO:0000318"/>
    <property type="project" value="GO_Central"/>
</dbReference>
<accession>A9RN10</accession>
<evidence type="ECO:0000313" key="8">
    <source>
        <dbReference type="Proteomes" id="UP000006727"/>
    </source>
</evidence>
<dbReference type="Gramene" id="Pp3c24_4390V3.2">
    <property type="protein sequence ID" value="Pp3c24_4390V3.2"/>
    <property type="gene ID" value="Pp3c24_4390"/>
</dbReference>
<comment type="similarity">
    <text evidence="2 3">Belongs to the small heat shock protein (HSP20) family.</text>
</comment>
<evidence type="ECO:0000313" key="6">
    <source>
        <dbReference type="EMBL" id="PNR28019.1"/>
    </source>
</evidence>
<reference evidence="6 8" key="2">
    <citation type="journal article" date="2018" name="Plant J.">
        <title>The Physcomitrella patens chromosome-scale assembly reveals moss genome structure and evolution.</title>
        <authorList>
            <person name="Lang D."/>
            <person name="Ullrich K.K."/>
            <person name="Murat F."/>
            <person name="Fuchs J."/>
            <person name="Jenkins J."/>
            <person name="Haas F.B."/>
            <person name="Piednoel M."/>
            <person name="Gundlach H."/>
            <person name="Van Bel M."/>
            <person name="Meyberg R."/>
            <person name="Vives C."/>
            <person name="Morata J."/>
            <person name="Symeonidi A."/>
            <person name="Hiss M."/>
            <person name="Muchero W."/>
            <person name="Kamisugi Y."/>
            <person name="Saleh O."/>
            <person name="Blanc G."/>
            <person name="Decker E.L."/>
            <person name="van Gessel N."/>
            <person name="Grimwood J."/>
            <person name="Hayes R.D."/>
            <person name="Graham S.W."/>
            <person name="Gunter L.E."/>
            <person name="McDaniel S.F."/>
            <person name="Hoernstein S.N.W."/>
            <person name="Larsson A."/>
            <person name="Li F.W."/>
            <person name="Perroud P.F."/>
            <person name="Phillips J."/>
            <person name="Ranjan P."/>
            <person name="Rokshar D.S."/>
            <person name="Rothfels C.J."/>
            <person name="Schneider L."/>
            <person name="Shu S."/>
            <person name="Stevenson D.W."/>
            <person name="Thummler F."/>
            <person name="Tillich M."/>
            <person name="Villarreal Aguilar J.C."/>
            <person name="Widiez T."/>
            <person name="Wong G.K."/>
            <person name="Wymore A."/>
            <person name="Zhang Y."/>
            <person name="Zimmer A.D."/>
            <person name="Quatrano R.S."/>
            <person name="Mayer K.F.X."/>
            <person name="Goodstein D."/>
            <person name="Casacuberta J.M."/>
            <person name="Vandepoele K."/>
            <person name="Reski R."/>
            <person name="Cuming A.C."/>
            <person name="Tuskan G.A."/>
            <person name="Maumus F."/>
            <person name="Salse J."/>
            <person name="Schmutz J."/>
            <person name="Rensing S.A."/>
        </authorList>
    </citation>
    <scope>NUCLEOTIDE SEQUENCE [LARGE SCALE GENOMIC DNA]</scope>
    <source>
        <strain evidence="7 8">cv. Gransden 2004</strain>
    </source>
</reference>
<dbReference type="InterPro" id="IPR002068">
    <property type="entry name" value="A-crystallin/Hsp20_dom"/>
</dbReference>
<dbReference type="Gramene" id="Pp3c24_4390V3.1">
    <property type="protein sequence ID" value="Pp3c24_4390V3.1"/>
    <property type="gene ID" value="Pp3c24_4390"/>
</dbReference>
<dbReference type="GO" id="GO:0051259">
    <property type="term" value="P:protein complex oligomerization"/>
    <property type="evidence" value="ECO:0000318"/>
    <property type="project" value="GO_Central"/>
</dbReference>